<accession>A0A699TLF1</accession>
<evidence type="ECO:0000313" key="2">
    <source>
        <dbReference type="EMBL" id="GFD11555.1"/>
    </source>
</evidence>
<dbReference type="EMBL" id="BKCJ011259776">
    <property type="protein sequence ID" value="GFD11555.1"/>
    <property type="molecule type" value="Genomic_DNA"/>
</dbReference>
<dbReference type="AlphaFoldDB" id="A0A699TLF1"/>
<organism evidence="2">
    <name type="scientific">Tanacetum cinerariifolium</name>
    <name type="common">Dalmatian daisy</name>
    <name type="synonym">Chrysanthemum cinerariifolium</name>
    <dbReference type="NCBI Taxonomy" id="118510"/>
    <lineage>
        <taxon>Eukaryota</taxon>
        <taxon>Viridiplantae</taxon>
        <taxon>Streptophyta</taxon>
        <taxon>Embryophyta</taxon>
        <taxon>Tracheophyta</taxon>
        <taxon>Spermatophyta</taxon>
        <taxon>Magnoliopsida</taxon>
        <taxon>eudicotyledons</taxon>
        <taxon>Gunneridae</taxon>
        <taxon>Pentapetalae</taxon>
        <taxon>asterids</taxon>
        <taxon>campanulids</taxon>
        <taxon>Asterales</taxon>
        <taxon>Asteraceae</taxon>
        <taxon>Asteroideae</taxon>
        <taxon>Anthemideae</taxon>
        <taxon>Anthemidinae</taxon>
        <taxon>Tanacetum</taxon>
    </lineage>
</organism>
<proteinExistence type="predicted"/>
<reference evidence="2" key="1">
    <citation type="journal article" date="2019" name="Sci. Rep.">
        <title>Draft genome of Tanacetum cinerariifolium, the natural source of mosquito coil.</title>
        <authorList>
            <person name="Yamashiro T."/>
            <person name="Shiraishi A."/>
            <person name="Satake H."/>
            <person name="Nakayama K."/>
        </authorList>
    </citation>
    <scope>NUCLEOTIDE SEQUENCE</scope>
</reference>
<evidence type="ECO:0000259" key="1">
    <source>
        <dbReference type="Pfam" id="PF13976"/>
    </source>
</evidence>
<protein>
    <submittedName>
        <fullName evidence="2">Retrotransposon protein, putative, Ty1-copia subclass</fullName>
    </submittedName>
</protein>
<feature type="domain" description="GAG-pre-integrase" evidence="1">
    <location>
        <begin position="66"/>
        <end position="115"/>
    </location>
</feature>
<gene>
    <name evidence="2" type="ORF">Tci_883524</name>
</gene>
<sequence length="116" mass="13000">MFDLVLPSGLVLKLNNCYYAPSIVRGVVSLSCLLDLGFHHTIASNGISVSLNDIFYFSAISVNGVFEIDMNNNVSKNNNNSIVSINKKRKLDLNSSYLWHCRLAHISKTRMQKLHS</sequence>
<comment type="caution">
    <text evidence="2">The sequence shown here is derived from an EMBL/GenBank/DDBJ whole genome shotgun (WGS) entry which is preliminary data.</text>
</comment>
<feature type="non-terminal residue" evidence="2">
    <location>
        <position position="116"/>
    </location>
</feature>
<dbReference type="InterPro" id="IPR025724">
    <property type="entry name" value="GAG-pre-integrase_dom"/>
</dbReference>
<name>A0A699TLF1_TANCI</name>
<dbReference type="Pfam" id="PF13976">
    <property type="entry name" value="gag_pre-integrs"/>
    <property type="match status" value="1"/>
</dbReference>